<protein>
    <recommendedName>
        <fullName evidence="3">Helix-turn-helix domain-containing protein</fullName>
    </recommendedName>
</protein>
<name>T0GF19_9SPHN</name>
<evidence type="ECO:0000313" key="2">
    <source>
        <dbReference type="Proteomes" id="UP000015525"/>
    </source>
</evidence>
<dbReference type="AlphaFoldDB" id="T0GF19"/>
<sequence length="154" mass="17135">MSGPAYLTCEEVIERYRSKVSDGTLRNWRCKRIGPSYIKIGKAILYPTDELDRWDRSNLTACGRRPFASAAKIELRPKPIEMGAGFGNETTEIGRRIGGQPLFVQWQWVKKVMCQRVGPGPGGTDRGPPEFRLVEASHIPQLTAPLPPVIAITS</sequence>
<comment type="caution">
    <text evidence="1">The sequence shown here is derived from an EMBL/GenBank/DDBJ whole genome shotgun (WGS) entry which is preliminary data.</text>
</comment>
<dbReference type="Proteomes" id="UP000015525">
    <property type="component" value="Unassembled WGS sequence"/>
</dbReference>
<evidence type="ECO:0008006" key="3">
    <source>
        <dbReference type="Google" id="ProtNLM"/>
    </source>
</evidence>
<reference evidence="1 2" key="1">
    <citation type="journal article" date="2013" name="Genome Announc.">
        <title>Draft Genome Sequence of Sphingobium quisquiliarum Strain P25T, a Novel Hexachlorocyclohexane (HCH)-Degrading Bacterium Isolated from an HCH Dumpsite.</title>
        <authorList>
            <person name="Kumar Singh A."/>
            <person name="Sangwan N."/>
            <person name="Sharma A."/>
            <person name="Gupta V."/>
            <person name="Khurana J.P."/>
            <person name="Lal R."/>
        </authorList>
    </citation>
    <scope>NUCLEOTIDE SEQUENCE [LARGE SCALE GENOMIC DNA]</scope>
    <source>
        <strain evidence="1 2">P25</strain>
    </source>
</reference>
<proteinExistence type="predicted"/>
<accession>T0GF19</accession>
<gene>
    <name evidence="1" type="ORF">L288_20075</name>
</gene>
<organism evidence="1 2">
    <name type="scientific">Sphingobium quisquiliarum P25</name>
    <dbReference type="NCBI Taxonomy" id="1329909"/>
    <lineage>
        <taxon>Bacteria</taxon>
        <taxon>Pseudomonadati</taxon>
        <taxon>Pseudomonadota</taxon>
        <taxon>Alphaproteobacteria</taxon>
        <taxon>Sphingomonadales</taxon>
        <taxon>Sphingomonadaceae</taxon>
        <taxon>Sphingobium</taxon>
    </lineage>
</organism>
<keyword evidence="2" id="KW-1185">Reference proteome</keyword>
<dbReference type="EMBL" id="ATHO01000167">
    <property type="protein sequence ID" value="EQA99261.1"/>
    <property type="molecule type" value="Genomic_DNA"/>
</dbReference>
<evidence type="ECO:0000313" key="1">
    <source>
        <dbReference type="EMBL" id="EQA99261.1"/>
    </source>
</evidence>